<dbReference type="Pfam" id="PF13561">
    <property type="entry name" value="adh_short_C2"/>
    <property type="match status" value="1"/>
</dbReference>
<dbReference type="PANTHER" id="PTHR43180">
    <property type="entry name" value="3-OXOACYL-(ACYL-CARRIER-PROTEIN) REDUCTASE (AFU_ORTHOLOGUE AFUA_6G11210)"/>
    <property type="match status" value="1"/>
</dbReference>
<organism evidence="5 6">
    <name type="scientific">Kingdonia uniflora</name>
    <dbReference type="NCBI Taxonomy" id="39325"/>
    <lineage>
        <taxon>Eukaryota</taxon>
        <taxon>Viridiplantae</taxon>
        <taxon>Streptophyta</taxon>
        <taxon>Embryophyta</taxon>
        <taxon>Tracheophyta</taxon>
        <taxon>Spermatophyta</taxon>
        <taxon>Magnoliopsida</taxon>
        <taxon>Ranunculales</taxon>
        <taxon>Circaeasteraceae</taxon>
        <taxon>Kingdonia</taxon>
    </lineage>
</organism>
<dbReference type="PANTHER" id="PTHR43180:SF30">
    <property type="entry name" value="MOMILACTONE A SYNTHASE"/>
    <property type="match status" value="1"/>
</dbReference>
<name>A0A7J7NF62_9MAGN</name>
<proteinExistence type="inferred from homology"/>
<evidence type="ECO:0000313" key="6">
    <source>
        <dbReference type="Proteomes" id="UP000541444"/>
    </source>
</evidence>
<evidence type="ECO:0000256" key="2">
    <source>
        <dbReference type="ARBA" id="ARBA00023002"/>
    </source>
</evidence>
<dbReference type="GO" id="GO:0009807">
    <property type="term" value="P:lignan biosynthetic process"/>
    <property type="evidence" value="ECO:0007669"/>
    <property type="project" value="UniProtKB-ARBA"/>
</dbReference>
<reference evidence="5 6" key="1">
    <citation type="journal article" date="2020" name="IScience">
        <title>Genome Sequencing of the Endangered Kingdonia uniflora (Circaeasteraceae, Ranunculales) Reveals Potential Mechanisms of Evolutionary Specialization.</title>
        <authorList>
            <person name="Sun Y."/>
            <person name="Deng T."/>
            <person name="Zhang A."/>
            <person name="Moore M.J."/>
            <person name="Landis J.B."/>
            <person name="Lin N."/>
            <person name="Zhang H."/>
            <person name="Zhang X."/>
            <person name="Huang J."/>
            <person name="Zhang X."/>
            <person name="Sun H."/>
            <person name="Wang H."/>
        </authorList>
    </citation>
    <scope>NUCLEOTIDE SEQUENCE [LARGE SCALE GENOMIC DNA]</scope>
    <source>
        <strain evidence="5">TB1705</strain>
        <tissue evidence="5">Leaf</tissue>
    </source>
</reference>
<dbReference type="PRINTS" id="PR00081">
    <property type="entry name" value="GDHRDH"/>
</dbReference>
<dbReference type="FunFam" id="3.40.50.720:FF:000084">
    <property type="entry name" value="Short-chain dehydrogenase reductase"/>
    <property type="match status" value="1"/>
</dbReference>
<comment type="similarity">
    <text evidence="1">Belongs to the short-chain dehydrogenases/reductases (SDR) family.</text>
</comment>
<dbReference type="SUPFAM" id="SSF51735">
    <property type="entry name" value="NAD(P)-binding Rossmann-fold domains"/>
    <property type="match status" value="1"/>
</dbReference>
<dbReference type="EMBL" id="JACGCM010000816">
    <property type="protein sequence ID" value="KAF6165861.1"/>
    <property type="molecule type" value="Genomic_DNA"/>
</dbReference>
<dbReference type="PRINTS" id="PR00080">
    <property type="entry name" value="SDRFAMILY"/>
</dbReference>
<comment type="caution">
    <text evidence="5">The sequence shown here is derived from an EMBL/GenBank/DDBJ whole genome shotgun (WGS) entry which is preliminary data.</text>
</comment>
<evidence type="ECO:0000313" key="5">
    <source>
        <dbReference type="EMBL" id="KAF6165861.1"/>
    </source>
</evidence>
<accession>A0A7J7NF62</accession>
<evidence type="ECO:0000256" key="4">
    <source>
        <dbReference type="ARBA" id="ARBA00071098"/>
    </source>
</evidence>
<dbReference type="InterPro" id="IPR002347">
    <property type="entry name" value="SDR_fam"/>
</dbReference>
<dbReference type="AlphaFoldDB" id="A0A7J7NF62"/>
<sequence>MMSNQASTPFAKRLEGNVAIITGGASGIGEATVRLFWSHGAKIVIADIQDDLGEALCKELDENAMYVHCDVTDEEQVKKTVDLTVEKYGKLDIMHNNAGVVDFATKSILTIEKSDVEKVLGVNLIGGILGAKHAARVMVPAKKGCILFTTSSATSLACTLFHGYIASKQALIGIMRNIAAELGQFGIRVNSISPYVVDTNLSKTAFPHVSTDQLQALINETANLKGAVLKAEDIARAALYLASGDAQYVSGLNLVVDGAFSITYPSVPFV</sequence>
<gene>
    <name evidence="5" type="ORF">GIB67_012758</name>
</gene>
<evidence type="ECO:0000256" key="3">
    <source>
        <dbReference type="ARBA" id="ARBA00066949"/>
    </source>
</evidence>
<keyword evidence="2" id="KW-0560">Oxidoreductase</keyword>
<dbReference type="Gene3D" id="3.40.50.720">
    <property type="entry name" value="NAD(P)-binding Rossmann-like Domain"/>
    <property type="match status" value="1"/>
</dbReference>
<evidence type="ECO:0000256" key="1">
    <source>
        <dbReference type="ARBA" id="ARBA00006484"/>
    </source>
</evidence>
<dbReference type="OrthoDB" id="294295at2759"/>
<dbReference type="InterPro" id="IPR036291">
    <property type="entry name" value="NAD(P)-bd_dom_sf"/>
</dbReference>
<protein>
    <recommendedName>
        <fullName evidence="4">Secoisolariciresinol dehydrogenase</fullName>
        <ecNumber evidence="3">1.1.1.331</ecNumber>
    </recommendedName>
</protein>
<dbReference type="GO" id="GO:0120529">
    <property type="term" value="F:secoisolariciresinol dehydrogenase activity"/>
    <property type="evidence" value="ECO:0007669"/>
    <property type="project" value="UniProtKB-EC"/>
</dbReference>
<dbReference type="EC" id="1.1.1.331" evidence="3"/>
<dbReference type="Proteomes" id="UP000541444">
    <property type="component" value="Unassembled WGS sequence"/>
</dbReference>
<keyword evidence="6" id="KW-1185">Reference proteome</keyword>